<dbReference type="EMBL" id="FNOK01000033">
    <property type="protein sequence ID" value="SDY70424.1"/>
    <property type="molecule type" value="Genomic_DNA"/>
</dbReference>
<proteinExistence type="predicted"/>
<feature type="transmembrane region" description="Helical" evidence="1">
    <location>
        <begin position="6"/>
        <end position="30"/>
    </location>
</feature>
<sequence>MSDLTFAFLLVVVLAVTLGTGLWWLLLGGVDSERPEGKK</sequence>
<evidence type="ECO:0000313" key="3">
    <source>
        <dbReference type="Proteomes" id="UP000199529"/>
    </source>
</evidence>
<keyword evidence="1" id="KW-0472">Membrane</keyword>
<reference evidence="3" key="1">
    <citation type="submission" date="2016-10" db="EMBL/GenBank/DDBJ databases">
        <authorList>
            <person name="Varghese N."/>
            <person name="Submissions S."/>
        </authorList>
    </citation>
    <scope>NUCLEOTIDE SEQUENCE [LARGE SCALE GENOMIC DNA]</scope>
    <source>
        <strain evidence="3">CGMCC 4.3530</strain>
    </source>
</reference>
<organism evidence="2 3">
    <name type="scientific">Saccharopolyspora shandongensis</name>
    <dbReference type="NCBI Taxonomy" id="418495"/>
    <lineage>
        <taxon>Bacteria</taxon>
        <taxon>Bacillati</taxon>
        <taxon>Actinomycetota</taxon>
        <taxon>Actinomycetes</taxon>
        <taxon>Pseudonocardiales</taxon>
        <taxon>Pseudonocardiaceae</taxon>
        <taxon>Saccharopolyspora</taxon>
    </lineage>
</organism>
<keyword evidence="3" id="KW-1185">Reference proteome</keyword>
<name>A0A1H3M2A5_9PSEU</name>
<dbReference type="AlphaFoldDB" id="A0A1H3M2A5"/>
<protein>
    <submittedName>
        <fullName evidence="2">Uncharacterized protein</fullName>
    </submittedName>
</protein>
<gene>
    <name evidence="2" type="ORF">SAMN05216215_103312</name>
</gene>
<dbReference type="Proteomes" id="UP000199529">
    <property type="component" value="Unassembled WGS sequence"/>
</dbReference>
<accession>A0A1H3M2A5</accession>
<keyword evidence="1" id="KW-1133">Transmembrane helix</keyword>
<keyword evidence="1" id="KW-0812">Transmembrane</keyword>
<dbReference type="STRING" id="418495.SAMN05216215_103312"/>
<evidence type="ECO:0000256" key="1">
    <source>
        <dbReference type="SAM" id="Phobius"/>
    </source>
</evidence>
<evidence type="ECO:0000313" key="2">
    <source>
        <dbReference type="EMBL" id="SDY70424.1"/>
    </source>
</evidence>